<gene>
    <name evidence="19" type="ORF">IEN85_04520</name>
</gene>
<dbReference type="InterPro" id="IPR003661">
    <property type="entry name" value="HisK_dim/P_dom"/>
</dbReference>
<dbReference type="PROSITE" id="PS50109">
    <property type="entry name" value="HIS_KIN"/>
    <property type="match status" value="1"/>
</dbReference>
<dbReference type="Pfam" id="PF00989">
    <property type="entry name" value="PAS"/>
    <property type="match status" value="2"/>
</dbReference>
<keyword evidence="8" id="KW-0547">Nucleotide-binding</keyword>
<evidence type="ECO:0000256" key="8">
    <source>
        <dbReference type="ARBA" id="ARBA00022741"/>
    </source>
</evidence>
<evidence type="ECO:0000256" key="9">
    <source>
        <dbReference type="ARBA" id="ARBA00022777"/>
    </source>
</evidence>
<dbReference type="SMART" id="SM00388">
    <property type="entry name" value="HisKA"/>
    <property type="match status" value="1"/>
</dbReference>
<dbReference type="NCBIfam" id="TIGR00229">
    <property type="entry name" value="sensory_box"/>
    <property type="match status" value="2"/>
</dbReference>
<dbReference type="RefSeq" id="WP_191615873.1">
    <property type="nucleotide sequence ID" value="NZ_JACYFG010000006.1"/>
</dbReference>
<dbReference type="EC" id="2.7.13.3" evidence="3"/>
<dbReference type="InterPro" id="IPR035965">
    <property type="entry name" value="PAS-like_dom_sf"/>
</dbReference>
<dbReference type="GO" id="GO:0006355">
    <property type="term" value="P:regulation of DNA-templated transcription"/>
    <property type="evidence" value="ECO:0007669"/>
    <property type="project" value="InterPro"/>
</dbReference>
<comment type="caution">
    <text evidence="19">The sequence shown here is derived from an EMBL/GenBank/DDBJ whole genome shotgun (WGS) entry which is preliminary data.</text>
</comment>
<dbReference type="PROSITE" id="PS50113">
    <property type="entry name" value="PAC"/>
    <property type="match status" value="2"/>
</dbReference>
<feature type="domain" description="Response regulatory" evidence="16">
    <location>
        <begin position="1018"/>
        <end position="1134"/>
    </location>
</feature>
<dbReference type="GO" id="GO:0005524">
    <property type="term" value="F:ATP binding"/>
    <property type="evidence" value="ECO:0007669"/>
    <property type="project" value="UniProtKB-KW"/>
</dbReference>
<proteinExistence type="predicted"/>
<dbReference type="SMART" id="SM00448">
    <property type="entry name" value="REC"/>
    <property type="match status" value="1"/>
</dbReference>
<dbReference type="EMBL" id="JACYFG010000006">
    <property type="protein sequence ID" value="MBD5778743.1"/>
    <property type="molecule type" value="Genomic_DNA"/>
</dbReference>
<dbReference type="InterPro" id="IPR013767">
    <property type="entry name" value="PAS_fold"/>
</dbReference>
<feature type="domain" description="Histidine kinase" evidence="15">
    <location>
        <begin position="638"/>
        <end position="859"/>
    </location>
</feature>
<dbReference type="InterPro" id="IPR013656">
    <property type="entry name" value="PAS_4"/>
</dbReference>
<dbReference type="Gene3D" id="3.30.450.20">
    <property type="entry name" value="PAS domain"/>
    <property type="match status" value="4"/>
</dbReference>
<evidence type="ECO:0000256" key="2">
    <source>
        <dbReference type="ARBA" id="ARBA00004651"/>
    </source>
</evidence>
<dbReference type="InterPro" id="IPR000700">
    <property type="entry name" value="PAS-assoc_C"/>
</dbReference>
<dbReference type="InterPro" id="IPR004358">
    <property type="entry name" value="Sig_transdc_His_kin-like_C"/>
</dbReference>
<dbReference type="SMART" id="SM00086">
    <property type="entry name" value="PAC"/>
    <property type="match status" value="2"/>
</dbReference>
<dbReference type="GO" id="GO:0005886">
    <property type="term" value="C:plasma membrane"/>
    <property type="evidence" value="ECO:0007669"/>
    <property type="project" value="UniProtKB-SubCell"/>
</dbReference>
<feature type="domain" description="PAC" evidence="18">
    <location>
        <begin position="320"/>
        <end position="371"/>
    </location>
</feature>
<dbReference type="Gene3D" id="1.10.287.130">
    <property type="match status" value="1"/>
</dbReference>
<dbReference type="PROSITE" id="PS50110">
    <property type="entry name" value="RESPONSE_REGULATORY"/>
    <property type="match status" value="1"/>
</dbReference>
<dbReference type="InterPro" id="IPR036097">
    <property type="entry name" value="HisK_dim/P_sf"/>
</dbReference>
<dbReference type="Pfam" id="PF02518">
    <property type="entry name" value="HATPase_c"/>
    <property type="match status" value="1"/>
</dbReference>
<dbReference type="Pfam" id="PF00072">
    <property type="entry name" value="Response_reg"/>
    <property type="match status" value="1"/>
</dbReference>
<organism evidence="19 20">
    <name type="scientific">Pelagicoccus enzymogenes</name>
    <dbReference type="NCBI Taxonomy" id="2773457"/>
    <lineage>
        <taxon>Bacteria</taxon>
        <taxon>Pseudomonadati</taxon>
        <taxon>Verrucomicrobiota</taxon>
        <taxon>Opitutia</taxon>
        <taxon>Puniceicoccales</taxon>
        <taxon>Pelagicoccaceae</taxon>
        <taxon>Pelagicoccus</taxon>
    </lineage>
</organism>
<keyword evidence="9" id="KW-0418">Kinase</keyword>
<dbReference type="FunFam" id="1.10.287.130:FF:000003">
    <property type="entry name" value="Histidine kinase"/>
    <property type="match status" value="1"/>
</dbReference>
<evidence type="ECO:0000256" key="11">
    <source>
        <dbReference type="ARBA" id="ARBA00022989"/>
    </source>
</evidence>
<evidence type="ECO:0000256" key="10">
    <source>
        <dbReference type="ARBA" id="ARBA00022840"/>
    </source>
</evidence>
<dbReference type="Gene3D" id="3.30.565.10">
    <property type="entry name" value="Histidine kinase-like ATPase, C-terminal domain"/>
    <property type="match status" value="1"/>
</dbReference>
<evidence type="ECO:0000256" key="3">
    <source>
        <dbReference type="ARBA" id="ARBA00012438"/>
    </source>
</evidence>
<dbReference type="CDD" id="cd00082">
    <property type="entry name" value="HisKA"/>
    <property type="match status" value="1"/>
</dbReference>
<evidence type="ECO:0000313" key="20">
    <source>
        <dbReference type="Proteomes" id="UP000622317"/>
    </source>
</evidence>
<dbReference type="SMART" id="SM00091">
    <property type="entry name" value="PAS"/>
    <property type="match status" value="4"/>
</dbReference>
<dbReference type="InterPro" id="IPR036890">
    <property type="entry name" value="HATPase_C_sf"/>
</dbReference>
<dbReference type="InterPro" id="IPR001610">
    <property type="entry name" value="PAC"/>
</dbReference>
<sequence length="1151" mass="127540">MSLSHIFQDAFAKSPKPQLIVSGYKISVANHAACNLLAGTPETEALEEAPVDAVFVDAEKCADLERGSGMLTLRSPQDGGPIACNVIVTKVDARSRLWNLEPIWKDQIESNGSALALERALHATADAVICVSGRNDGGTERDFVVRFANRAAETFLGSGEGRAAGRQLQSVFPFFSDLDLDSHFEEAMEGTPSVFQESVVSAEGVRTELSVSIFSSRDGDFVICLRDVTEAVRVQSKLERSTNELDRLSNQVPGVYFHLSMDESGTPSFPYISEKVQQLLGVEASAVMEDASVAMGAVCIEDLERVYESLAVSSQHLTPLHIEYRINTPNGRQKWVATKAIPEKRSDKTVVWYGIFEDITLRKESEERLRMVSAAVEASSDFVLMVDREGEALYRNNSFVNIVGYQTIDVLNDKGGVKALFGEKHVYDKILQETLEYGHWQGDVQVMTESGRQLDIYFRSVSVKDEKGRVSALVVTGTDVTHNKRRQNLLKRYNSVLKAQSEAATDGILVVNERGIVSNFNRRFCKIWGLSTNLMDVGRPEKIWSVASKQVEDSKAFFERAMMISENESETFKDVLEFADGRTFERTSIPISSPLGESYGRVWFFHEVTEQKRSEERLRATMREAEEANRAKSFFLANMSHEIRTPMNGIIGMTGLLAETALENEQQDYVDTIRASSEALLVVINDILDFSKIESGKLELENIMFDLRDTIEEAIDTLAIQATEKGLDISYVFGNEIPGSLLGDPTRLRQVIVNLIGNAVKFTAKGGVVVRVDPFHVKGDDVILHFQVTDTGIGIPADRIDRLFGSFSQVDASTTRKYGGTGLGLAISKNLAELMGGSMWVESEEGVGSTFHFTVSFNRASFDFDLGSSKAPNVLEARKAIVLDHHGFSCEALSSQLEVFGVEVQSGTKIGDLDDLVAKAPDAEVVFVESGLGGLEYQELKTRIRKSLANEELTIVFTGRLGSMHLGEHADGNTLSLLKPYKLENVRSRMLEAGGKAAPRVKKVSNESVKLGEQMPLRILLAEDNAINQKVANRLFKKMGYEISVAQNGLEAVNMIGEHEYDLVFMDIQMPEMDGLEATREIIKRWGEKRPRIIALTANAMREDRENCFGAGMDGYLTKPFKPDDLKETISKTYRHLHENNGDPSGVKHLH</sequence>
<comment type="catalytic activity">
    <reaction evidence="1">
        <text>ATP + protein L-histidine = ADP + protein N-phospho-L-histidine.</text>
        <dbReference type="EC" id="2.7.13.3"/>
    </reaction>
</comment>
<keyword evidence="12" id="KW-0902">Two-component regulatory system</keyword>
<keyword evidence="5 14" id="KW-0597">Phosphoprotein</keyword>
<dbReference type="AlphaFoldDB" id="A0A927F893"/>
<dbReference type="SUPFAM" id="SSF47384">
    <property type="entry name" value="Homodimeric domain of signal transducing histidine kinase"/>
    <property type="match status" value="1"/>
</dbReference>
<evidence type="ECO:0000256" key="6">
    <source>
        <dbReference type="ARBA" id="ARBA00022679"/>
    </source>
</evidence>
<evidence type="ECO:0000259" key="15">
    <source>
        <dbReference type="PROSITE" id="PS50109"/>
    </source>
</evidence>
<dbReference type="Pfam" id="PF08447">
    <property type="entry name" value="PAS_3"/>
    <property type="match status" value="1"/>
</dbReference>
<dbReference type="InterPro" id="IPR000014">
    <property type="entry name" value="PAS"/>
</dbReference>
<evidence type="ECO:0000259" key="17">
    <source>
        <dbReference type="PROSITE" id="PS50112"/>
    </source>
</evidence>
<dbReference type="PROSITE" id="PS50112">
    <property type="entry name" value="PAS"/>
    <property type="match status" value="1"/>
</dbReference>
<keyword evidence="11" id="KW-1133">Transmembrane helix</keyword>
<dbReference type="SMART" id="SM00387">
    <property type="entry name" value="HATPase_c"/>
    <property type="match status" value="1"/>
</dbReference>
<accession>A0A927F893</accession>
<keyword evidence="10" id="KW-0067">ATP-binding</keyword>
<protein>
    <recommendedName>
        <fullName evidence="3">histidine kinase</fullName>
        <ecNumber evidence="3">2.7.13.3</ecNumber>
    </recommendedName>
</protein>
<dbReference type="CDD" id="cd17546">
    <property type="entry name" value="REC_hyHK_CKI1_RcsC-like"/>
    <property type="match status" value="1"/>
</dbReference>
<dbReference type="InterPro" id="IPR005467">
    <property type="entry name" value="His_kinase_dom"/>
</dbReference>
<dbReference type="Proteomes" id="UP000622317">
    <property type="component" value="Unassembled WGS sequence"/>
</dbReference>
<evidence type="ECO:0000256" key="4">
    <source>
        <dbReference type="ARBA" id="ARBA00022475"/>
    </source>
</evidence>
<keyword evidence="7" id="KW-0812">Transmembrane</keyword>
<evidence type="ECO:0000256" key="13">
    <source>
        <dbReference type="ARBA" id="ARBA00023136"/>
    </source>
</evidence>
<evidence type="ECO:0000313" key="19">
    <source>
        <dbReference type="EMBL" id="MBD5778743.1"/>
    </source>
</evidence>
<dbReference type="SUPFAM" id="SSF55874">
    <property type="entry name" value="ATPase domain of HSP90 chaperone/DNA topoisomerase II/histidine kinase"/>
    <property type="match status" value="1"/>
</dbReference>
<feature type="domain" description="PAC" evidence="18">
    <location>
        <begin position="440"/>
        <end position="492"/>
    </location>
</feature>
<dbReference type="SUPFAM" id="SSF55785">
    <property type="entry name" value="PYP-like sensor domain (PAS domain)"/>
    <property type="match status" value="4"/>
</dbReference>
<evidence type="ECO:0000256" key="14">
    <source>
        <dbReference type="PROSITE-ProRule" id="PRU00169"/>
    </source>
</evidence>
<evidence type="ECO:0000256" key="7">
    <source>
        <dbReference type="ARBA" id="ARBA00022692"/>
    </source>
</evidence>
<dbReference type="Gene3D" id="3.40.50.2300">
    <property type="match status" value="1"/>
</dbReference>
<dbReference type="InterPro" id="IPR013655">
    <property type="entry name" value="PAS_fold_3"/>
</dbReference>
<dbReference type="CDD" id="cd16922">
    <property type="entry name" value="HATPase_EvgS-ArcB-TorS-like"/>
    <property type="match status" value="1"/>
</dbReference>
<evidence type="ECO:0000256" key="5">
    <source>
        <dbReference type="ARBA" id="ARBA00022553"/>
    </source>
</evidence>
<dbReference type="PANTHER" id="PTHR45339:SF1">
    <property type="entry name" value="HYBRID SIGNAL TRANSDUCTION HISTIDINE KINASE J"/>
    <property type="match status" value="1"/>
</dbReference>
<name>A0A927F893_9BACT</name>
<dbReference type="Pfam" id="PF00512">
    <property type="entry name" value="HisKA"/>
    <property type="match status" value="1"/>
</dbReference>
<evidence type="ECO:0000259" key="16">
    <source>
        <dbReference type="PROSITE" id="PS50110"/>
    </source>
</evidence>
<dbReference type="PRINTS" id="PR00344">
    <property type="entry name" value="BCTRLSENSOR"/>
</dbReference>
<keyword evidence="4" id="KW-1003">Cell membrane</keyword>
<reference evidence="19" key="1">
    <citation type="submission" date="2020-09" db="EMBL/GenBank/DDBJ databases">
        <title>Pelagicoccus enzymogenes sp. nov. with an EPS production, isolated from marine sediment.</title>
        <authorList>
            <person name="Feng X."/>
        </authorList>
    </citation>
    <scope>NUCLEOTIDE SEQUENCE</scope>
    <source>
        <strain evidence="19">NFK12</strain>
    </source>
</reference>
<dbReference type="GO" id="GO:0000155">
    <property type="term" value="F:phosphorelay sensor kinase activity"/>
    <property type="evidence" value="ECO:0007669"/>
    <property type="project" value="InterPro"/>
</dbReference>
<keyword evidence="13" id="KW-0472">Membrane</keyword>
<keyword evidence="20" id="KW-1185">Reference proteome</keyword>
<dbReference type="SUPFAM" id="SSF52172">
    <property type="entry name" value="CheY-like"/>
    <property type="match status" value="1"/>
</dbReference>
<dbReference type="FunFam" id="3.30.565.10:FF:000010">
    <property type="entry name" value="Sensor histidine kinase RcsC"/>
    <property type="match status" value="1"/>
</dbReference>
<comment type="subcellular location">
    <subcellularLocation>
        <location evidence="2">Cell membrane</location>
        <topology evidence="2">Multi-pass membrane protein</topology>
    </subcellularLocation>
</comment>
<dbReference type="Pfam" id="PF08448">
    <property type="entry name" value="PAS_4"/>
    <property type="match status" value="1"/>
</dbReference>
<dbReference type="InterPro" id="IPR003594">
    <property type="entry name" value="HATPase_dom"/>
</dbReference>
<dbReference type="PANTHER" id="PTHR45339">
    <property type="entry name" value="HYBRID SIGNAL TRANSDUCTION HISTIDINE KINASE J"/>
    <property type="match status" value="1"/>
</dbReference>
<keyword evidence="6" id="KW-0808">Transferase</keyword>
<evidence type="ECO:0000259" key="18">
    <source>
        <dbReference type="PROSITE" id="PS50113"/>
    </source>
</evidence>
<evidence type="ECO:0000256" key="1">
    <source>
        <dbReference type="ARBA" id="ARBA00000085"/>
    </source>
</evidence>
<evidence type="ECO:0000256" key="12">
    <source>
        <dbReference type="ARBA" id="ARBA00023012"/>
    </source>
</evidence>
<dbReference type="InterPro" id="IPR011006">
    <property type="entry name" value="CheY-like_superfamily"/>
</dbReference>
<feature type="domain" description="PAS" evidence="17">
    <location>
        <begin position="368"/>
        <end position="412"/>
    </location>
</feature>
<feature type="modified residue" description="4-aspartylphosphate" evidence="14">
    <location>
        <position position="1067"/>
    </location>
</feature>
<dbReference type="InterPro" id="IPR001789">
    <property type="entry name" value="Sig_transdc_resp-reg_receiver"/>
</dbReference>